<dbReference type="InterPro" id="IPR013570">
    <property type="entry name" value="Tscrpt_reg_YsiA_C"/>
</dbReference>
<proteinExistence type="predicted"/>
<feature type="domain" description="HTH tetR-type" evidence="4">
    <location>
        <begin position="6"/>
        <end position="66"/>
    </location>
</feature>
<evidence type="ECO:0000259" key="4">
    <source>
        <dbReference type="PROSITE" id="PS50977"/>
    </source>
</evidence>
<keyword evidence="3" id="KW-0812">Transmembrane</keyword>
<dbReference type="InterPro" id="IPR050109">
    <property type="entry name" value="HTH-type_TetR-like_transc_reg"/>
</dbReference>
<dbReference type="InterPro" id="IPR001647">
    <property type="entry name" value="HTH_TetR"/>
</dbReference>
<dbReference type="Pfam" id="PF00440">
    <property type="entry name" value="TetR_N"/>
    <property type="match status" value="1"/>
</dbReference>
<evidence type="ECO:0000313" key="5">
    <source>
        <dbReference type="EMBL" id="MFD0868570.1"/>
    </source>
</evidence>
<evidence type="ECO:0000256" key="1">
    <source>
        <dbReference type="ARBA" id="ARBA00023125"/>
    </source>
</evidence>
<gene>
    <name evidence="5" type="ORF">ACFQ03_05370</name>
</gene>
<evidence type="ECO:0000256" key="3">
    <source>
        <dbReference type="SAM" id="Phobius"/>
    </source>
</evidence>
<protein>
    <submittedName>
        <fullName evidence="5">TetR family transcriptional regulator</fullName>
    </submittedName>
</protein>
<organism evidence="5 6">
    <name type="scientific">Paenibacillus residui</name>
    <dbReference type="NCBI Taxonomy" id="629724"/>
    <lineage>
        <taxon>Bacteria</taxon>
        <taxon>Bacillati</taxon>
        <taxon>Bacillota</taxon>
        <taxon>Bacilli</taxon>
        <taxon>Bacillales</taxon>
        <taxon>Paenibacillaceae</taxon>
        <taxon>Paenibacillus</taxon>
    </lineage>
</organism>
<dbReference type="Gene3D" id="1.10.357.10">
    <property type="entry name" value="Tetracycline Repressor, domain 2"/>
    <property type="match status" value="1"/>
</dbReference>
<keyword evidence="1 2" id="KW-0238">DNA-binding</keyword>
<feature type="DNA-binding region" description="H-T-H motif" evidence="2">
    <location>
        <begin position="29"/>
        <end position="48"/>
    </location>
</feature>
<dbReference type="Proteomes" id="UP001597120">
    <property type="component" value="Unassembled WGS sequence"/>
</dbReference>
<reference evidence="6" key="1">
    <citation type="journal article" date="2019" name="Int. J. Syst. Evol. Microbiol.">
        <title>The Global Catalogue of Microorganisms (GCM) 10K type strain sequencing project: providing services to taxonomists for standard genome sequencing and annotation.</title>
        <authorList>
            <consortium name="The Broad Institute Genomics Platform"/>
            <consortium name="The Broad Institute Genome Sequencing Center for Infectious Disease"/>
            <person name="Wu L."/>
            <person name="Ma J."/>
        </authorList>
    </citation>
    <scope>NUCLEOTIDE SEQUENCE [LARGE SCALE GENOMIC DNA]</scope>
    <source>
        <strain evidence="6">CCUG 57263</strain>
    </source>
</reference>
<sequence>MNHKQDESKKRILEAAKVCFANNGYDGTSVRQICEAADANLALVSYYFGSKENLYYTVIESLYLNNGHKLDKHEDIADPEEALRSFVDIFINLRKQDKQFNMILRHELSTDSPRKQVISRIISPYFSYLKKILINGRENGVFHYESLDLVLMFIASILVYPAYDSFLIESSQALEKDSSLEIRHTADFILAGLKFKQ</sequence>
<dbReference type="Gene3D" id="1.10.10.60">
    <property type="entry name" value="Homeodomain-like"/>
    <property type="match status" value="1"/>
</dbReference>
<keyword evidence="3" id="KW-0472">Membrane</keyword>
<name>A0ABW3D573_9BACL</name>
<keyword evidence="6" id="KW-1185">Reference proteome</keyword>
<dbReference type="InterPro" id="IPR023772">
    <property type="entry name" value="DNA-bd_HTH_TetR-type_CS"/>
</dbReference>
<dbReference type="InterPro" id="IPR009057">
    <property type="entry name" value="Homeodomain-like_sf"/>
</dbReference>
<dbReference type="RefSeq" id="WP_144932927.1">
    <property type="nucleotide sequence ID" value="NZ_JBHTIU010000016.1"/>
</dbReference>
<evidence type="ECO:0000256" key="2">
    <source>
        <dbReference type="PROSITE-ProRule" id="PRU00335"/>
    </source>
</evidence>
<feature type="transmembrane region" description="Helical" evidence="3">
    <location>
        <begin position="141"/>
        <end position="163"/>
    </location>
</feature>
<dbReference type="EMBL" id="JBHTIU010000016">
    <property type="protein sequence ID" value="MFD0868570.1"/>
    <property type="molecule type" value="Genomic_DNA"/>
</dbReference>
<keyword evidence="3" id="KW-1133">Transmembrane helix</keyword>
<evidence type="ECO:0000313" key="6">
    <source>
        <dbReference type="Proteomes" id="UP001597120"/>
    </source>
</evidence>
<dbReference type="PANTHER" id="PTHR30328">
    <property type="entry name" value="TRANSCRIPTIONAL REPRESSOR"/>
    <property type="match status" value="1"/>
</dbReference>
<dbReference type="PROSITE" id="PS50977">
    <property type="entry name" value="HTH_TETR_2"/>
    <property type="match status" value="1"/>
</dbReference>
<comment type="caution">
    <text evidence="5">The sequence shown here is derived from an EMBL/GenBank/DDBJ whole genome shotgun (WGS) entry which is preliminary data.</text>
</comment>
<dbReference type="Pfam" id="PF08359">
    <property type="entry name" value="TetR_C_4"/>
    <property type="match status" value="1"/>
</dbReference>
<accession>A0ABW3D573</accession>
<dbReference type="SUPFAM" id="SSF48498">
    <property type="entry name" value="Tetracyclin repressor-like, C-terminal domain"/>
    <property type="match status" value="1"/>
</dbReference>
<dbReference type="PROSITE" id="PS01081">
    <property type="entry name" value="HTH_TETR_1"/>
    <property type="match status" value="1"/>
</dbReference>
<dbReference type="PANTHER" id="PTHR30328:SF54">
    <property type="entry name" value="HTH-TYPE TRANSCRIPTIONAL REPRESSOR SCO4008"/>
    <property type="match status" value="1"/>
</dbReference>
<dbReference type="SUPFAM" id="SSF46689">
    <property type="entry name" value="Homeodomain-like"/>
    <property type="match status" value="1"/>
</dbReference>
<dbReference type="InterPro" id="IPR036271">
    <property type="entry name" value="Tet_transcr_reg_TetR-rel_C_sf"/>
</dbReference>